<dbReference type="EMBL" id="CM001222">
    <property type="protein sequence ID" value="KEH25320.1"/>
    <property type="molecule type" value="Genomic_DNA"/>
</dbReference>
<dbReference type="EnsemblPlants" id="KEH25320">
    <property type="protein sequence ID" value="KEH25320"/>
    <property type="gene ID" value="MTR_6g017180"/>
</dbReference>
<keyword evidence="4" id="KW-1185">Reference proteome</keyword>
<gene>
    <name evidence="2" type="ordered locus">MTR_6g017180</name>
</gene>
<name>A0A072UHQ3_MEDTR</name>
<evidence type="ECO:0000313" key="3">
    <source>
        <dbReference type="EnsemblPlants" id="KEH25320"/>
    </source>
</evidence>
<dbReference type="HOGENOM" id="CLU_2100523_0_0_1"/>
<reference evidence="2 4" key="2">
    <citation type="journal article" date="2014" name="BMC Genomics">
        <title>An improved genome release (version Mt4.0) for the model legume Medicago truncatula.</title>
        <authorList>
            <person name="Tang H."/>
            <person name="Krishnakumar V."/>
            <person name="Bidwell S."/>
            <person name="Rosen B."/>
            <person name="Chan A."/>
            <person name="Zhou S."/>
            <person name="Gentzbittel L."/>
            <person name="Childs K.L."/>
            <person name="Yandell M."/>
            <person name="Gundlach H."/>
            <person name="Mayer K.F."/>
            <person name="Schwartz D.C."/>
            <person name="Town C.D."/>
        </authorList>
    </citation>
    <scope>GENOME REANNOTATION</scope>
    <source>
        <strain evidence="2">A17</strain>
        <strain evidence="3 4">cv. Jemalong A17</strain>
    </source>
</reference>
<evidence type="ECO:0000256" key="1">
    <source>
        <dbReference type="SAM" id="MobiDB-lite"/>
    </source>
</evidence>
<dbReference type="Proteomes" id="UP000002051">
    <property type="component" value="Chromosome 6"/>
</dbReference>
<feature type="region of interest" description="Disordered" evidence="1">
    <location>
        <begin position="95"/>
        <end position="116"/>
    </location>
</feature>
<organism evidence="2 4">
    <name type="scientific">Medicago truncatula</name>
    <name type="common">Barrel medic</name>
    <name type="synonym">Medicago tribuloides</name>
    <dbReference type="NCBI Taxonomy" id="3880"/>
    <lineage>
        <taxon>Eukaryota</taxon>
        <taxon>Viridiplantae</taxon>
        <taxon>Streptophyta</taxon>
        <taxon>Embryophyta</taxon>
        <taxon>Tracheophyta</taxon>
        <taxon>Spermatophyta</taxon>
        <taxon>Magnoliopsida</taxon>
        <taxon>eudicotyledons</taxon>
        <taxon>Gunneridae</taxon>
        <taxon>Pentapetalae</taxon>
        <taxon>rosids</taxon>
        <taxon>fabids</taxon>
        <taxon>Fabales</taxon>
        <taxon>Fabaceae</taxon>
        <taxon>Papilionoideae</taxon>
        <taxon>50 kb inversion clade</taxon>
        <taxon>NPAAA clade</taxon>
        <taxon>Hologalegina</taxon>
        <taxon>IRL clade</taxon>
        <taxon>Trifolieae</taxon>
        <taxon>Medicago</taxon>
    </lineage>
</organism>
<dbReference type="AlphaFoldDB" id="A0A072UHQ3"/>
<sequence length="116" mass="13151">MIWKQQVEAIIKARGQCMVWSTQRQRNLPFLCSKVLVWYGLLFGLGFNSAELGSAHQSWIRSCFLVSDFVYVTSYKRKGSESYWKYLSELSIASSTSDDGSEMRAKGGCDWKGASD</sequence>
<reference evidence="2 4" key="1">
    <citation type="journal article" date="2011" name="Nature">
        <title>The Medicago genome provides insight into the evolution of rhizobial symbioses.</title>
        <authorList>
            <person name="Young N.D."/>
            <person name="Debelle F."/>
            <person name="Oldroyd G.E."/>
            <person name="Geurts R."/>
            <person name="Cannon S.B."/>
            <person name="Udvardi M.K."/>
            <person name="Benedito V.A."/>
            <person name="Mayer K.F."/>
            <person name="Gouzy J."/>
            <person name="Schoof H."/>
            <person name="Van de Peer Y."/>
            <person name="Proost S."/>
            <person name="Cook D.R."/>
            <person name="Meyers B.C."/>
            <person name="Spannagl M."/>
            <person name="Cheung F."/>
            <person name="De Mita S."/>
            <person name="Krishnakumar V."/>
            <person name="Gundlach H."/>
            <person name="Zhou S."/>
            <person name="Mudge J."/>
            <person name="Bharti A.K."/>
            <person name="Murray J.D."/>
            <person name="Naoumkina M.A."/>
            <person name="Rosen B."/>
            <person name="Silverstein K.A."/>
            <person name="Tang H."/>
            <person name="Rombauts S."/>
            <person name="Zhao P.X."/>
            <person name="Zhou P."/>
            <person name="Barbe V."/>
            <person name="Bardou P."/>
            <person name="Bechner M."/>
            <person name="Bellec A."/>
            <person name="Berger A."/>
            <person name="Berges H."/>
            <person name="Bidwell S."/>
            <person name="Bisseling T."/>
            <person name="Choisne N."/>
            <person name="Couloux A."/>
            <person name="Denny R."/>
            <person name="Deshpande S."/>
            <person name="Dai X."/>
            <person name="Doyle J.J."/>
            <person name="Dudez A.M."/>
            <person name="Farmer A.D."/>
            <person name="Fouteau S."/>
            <person name="Franken C."/>
            <person name="Gibelin C."/>
            <person name="Gish J."/>
            <person name="Goldstein S."/>
            <person name="Gonzalez A.J."/>
            <person name="Green P.J."/>
            <person name="Hallab A."/>
            <person name="Hartog M."/>
            <person name="Hua A."/>
            <person name="Humphray S.J."/>
            <person name="Jeong D.H."/>
            <person name="Jing Y."/>
            <person name="Jocker A."/>
            <person name="Kenton S.M."/>
            <person name="Kim D.J."/>
            <person name="Klee K."/>
            <person name="Lai H."/>
            <person name="Lang C."/>
            <person name="Lin S."/>
            <person name="Macmil S.L."/>
            <person name="Magdelenat G."/>
            <person name="Matthews L."/>
            <person name="McCorrison J."/>
            <person name="Monaghan E.L."/>
            <person name="Mun J.H."/>
            <person name="Najar F.Z."/>
            <person name="Nicholson C."/>
            <person name="Noirot C."/>
            <person name="O'Bleness M."/>
            <person name="Paule C.R."/>
            <person name="Poulain J."/>
            <person name="Prion F."/>
            <person name="Qin B."/>
            <person name="Qu C."/>
            <person name="Retzel E.F."/>
            <person name="Riddle C."/>
            <person name="Sallet E."/>
            <person name="Samain S."/>
            <person name="Samson N."/>
            <person name="Sanders I."/>
            <person name="Saurat O."/>
            <person name="Scarpelli C."/>
            <person name="Schiex T."/>
            <person name="Segurens B."/>
            <person name="Severin A.J."/>
            <person name="Sherrier D.J."/>
            <person name="Shi R."/>
            <person name="Sims S."/>
            <person name="Singer S.R."/>
            <person name="Sinharoy S."/>
            <person name="Sterck L."/>
            <person name="Viollet A."/>
            <person name="Wang B.B."/>
            <person name="Wang K."/>
            <person name="Wang M."/>
            <person name="Wang X."/>
            <person name="Warfsmann J."/>
            <person name="Weissenbach J."/>
            <person name="White D.D."/>
            <person name="White J.D."/>
            <person name="Wiley G.B."/>
            <person name="Wincker P."/>
            <person name="Xing Y."/>
            <person name="Yang L."/>
            <person name="Yao Z."/>
            <person name="Ying F."/>
            <person name="Zhai J."/>
            <person name="Zhou L."/>
            <person name="Zuber A."/>
            <person name="Denarie J."/>
            <person name="Dixon R.A."/>
            <person name="May G.D."/>
            <person name="Schwartz D.C."/>
            <person name="Rogers J."/>
            <person name="Quetier F."/>
            <person name="Town C.D."/>
            <person name="Roe B.A."/>
        </authorList>
    </citation>
    <scope>NUCLEOTIDE SEQUENCE [LARGE SCALE GENOMIC DNA]</scope>
    <source>
        <strain evidence="2">A17</strain>
        <strain evidence="3 4">cv. Jemalong A17</strain>
    </source>
</reference>
<feature type="compositionally biased region" description="Basic and acidic residues" evidence="1">
    <location>
        <begin position="101"/>
        <end position="116"/>
    </location>
</feature>
<reference evidence="3" key="3">
    <citation type="submission" date="2015-04" db="UniProtKB">
        <authorList>
            <consortium name="EnsemblPlants"/>
        </authorList>
    </citation>
    <scope>IDENTIFICATION</scope>
    <source>
        <strain evidence="3">cv. Jemalong A17</strain>
    </source>
</reference>
<proteinExistence type="predicted"/>
<evidence type="ECO:0000313" key="2">
    <source>
        <dbReference type="EMBL" id="KEH25320.1"/>
    </source>
</evidence>
<evidence type="ECO:0000313" key="4">
    <source>
        <dbReference type="Proteomes" id="UP000002051"/>
    </source>
</evidence>
<accession>A0A072UHQ3</accession>
<protein>
    <submittedName>
        <fullName evidence="2 3">Uncharacterized protein</fullName>
    </submittedName>
</protein>